<dbReference type="AlphaFoldDB" id="A0A3M7RV49"/>
<proteinExistence type="predicted"/>
<organism evidence="2 3">
    <name type="scientific">Brachionus plicatilis</name>
    <name type="common">Marine rotifer</name>
    <name type="synonym">Brachionus muelleri</name>
    <dbReference type="NCBI Taxonomy" id="10195"/>
    <lineage>
        <taxon>Eukaryota</taxon>
        <taxon>Metazoa</taxon>
        <taxon>Spiralia</taxon>
        <taxon>Gnathifera</taxon>
        <taxon>Rotifera</taxon>
        <taxon>Eurotatoria</taxon>
        <taxon>Monogononta</taxon>
        <taxon>Pseudotrocha</taxon>
        <taxon>Ploima</taxon>
        <taxon>Brachionidae</taxon>
        <taxon>Brachionus</taxon>
    </lineage>
</organism>
<evidence type="ECO:0000256" key="1">
    <source>
        <dbReference type="SAM" id="SignalP"/>
    </source>
</evidence>
<reference evidence="2 3" key="1">
    <citation type="journal article" date="2018" name="Sci. Rep.">
        <title>Genomic signatures of local adaptation to the degree of environmental predictability in rotifers.</title>
        <authorList>
            <person name="Franch-Gras L."/>
            <person name="Hahn C."/>
            <person name="Garcia-Roger E.M."/>
            <person name="Carmona M.J."/>
            <person name="Serra M."/>
            <person name="Gomez A."/>
        </authorList>
    </citation>
    <scope>NUCLEOTIDE SEQUENCE [LARGE SCALE GENOMIC DNA]</scope>
    <source>
        <strain evidence="2">HYR1</strain>
    </source>
</reference>
<keyword evidence="1" id="KW-0732">Signal</keyword>
<sequence length="109" mass="12499">MIRINCVCISFLVLISLHFCTRFHQSFIKLLISKSIQQLCSISRAQVSKFSIEKVFFCSQVNMASVLNKDHKRYFDICAAGPESRSRVLDWSRACLRMFAIQANICSLS</sequence>
<name>A0A3M7RV49_BRAPC</name>
<gene>
    <name evidence="2" type="ORF">BpHYR1_034195</name>
</gene>
<accession>A0A3M7RV49</accession>
<comment type="caution">
    <text evidence="2">The sequence shown here is derived from an EMBL/GenBank/DDBJ whole genome shotgun (WGS) entry which is preliminary data.</text>
</comment>
<protein>
    <recommendedName>
        <fullName evidence="4">Secreted protein</fullName>
    </recommendedName>
</protein>
<keyword evidence="3" id="KW-1185">Reference proteome</keyword>
<feature type="chain" id="PRO_5017943954" description="Secreted protein" evidence="1">
    <location>
        <begin position="23"/>
        <end position="109"/>
    </location>
</feature>
<evidence type="ECO:0000313" key="2">
    <source>
        <dbReference type="EMBL" id="RNA27443.1"/>
    </source>
</evidence>
<evidence type="ECO:0000313" key="3">
    <source>
        <dbReference type="Proteomes" id="UP000276133"/>
    </source>
</evidence>
<dbReference type="EMBL" id="REGN01002542">
    <property type="protein sequence ID" value="RNA27443.1"/>
    <property type="molecule type" value="Genomic_DNA"/>
</dbReference>
<dbReference type="Proteomes" id="UP000276133">
    <property type="component" value="Unassembled WGS sequence"/>
</dbReference>
<feature type="signal peptide" evidence="1">
    <location>
        <begin position="1"/>
        <end position="22"/>
    </location>
</feature>
<evidence type="ECO:0008006" key="4">
    <source>
        <dbReference type="Google" id="ProtNLM"/>
    </source>
</evidence>